<comment type="caution">
    <text evidence="2">The sequence shown here is derived from an EMBL/GenBank/DDBJ whole genome shotgun (WGS) entry which is preliminary data.</text>
</comment>
<evidence type="ECO:0000313" key="2">
    <source>
        <dbReference type="EMBL" id="OLU44206.1"/>
    </source>
</evidence>
<keyword evidence="1" id="KW-1133">Transmembrane helix</keyword>
<dbReference type="Proteomes" id="UP000186758">
    <property type="component" value="Unassembled WGS sequence"/>
</dbReference>
<dbReference type="InterPro" id="IPR024079">
    <property type="entry name" value="MetalloPept_cat_dom_sf"/>
</dbReference>
<proteinExistence type="predicted"/>
<evidence type="ECO:0000256" key="1">
    <source>
        <dbReference type="SAM" id="Phobius"/>
    </source>
</evidence>
<protein>
    <submittedName>
        <fullName evidence="2">Uncharacterized protein</fullName>
    </submittedName>
</protein>
<accession>A0A1Q9YIU4</accession>
<feature type="transmembrane region" description="Helical" evidence="1">
    <location>
        <begin position="51"/>
        <end position="68"/>
    </location>
</feature>
<dbReference type="SUPFAM" id="SSF55486">
    <property type="entry name" value="Metalloproteases ('zincins'), catalytic domain"/>
    <property type="match status" value="1"/>
</dbReference>
<dbReference type="Pfam" id="PF06167">
    <property type="entry name" value="Peptidase_M90"/>
    <property type="match status" value="1"/>
</dbReference>
<organism evidence="2 3">
    <name type="scientific">Faecalibaculum rodentium</name>
    <dbReference type="NCBI Taxonomy" id="1702221"/>
    <lineage>
        <taxon>Bacteria</taxon>
        <taxon>Bacillati</taxon>
        <taxon>Bacillota</taxon>
        <taxon>Erysipelotrichia</taxon>
        <taxon>Erysipelotrichales</taxon>
        <taxon>Erysipelotrichaceae</taxon>
        <taxon>Faecalibaculum</taxon>
    </lineage>
</organism>
<keyword evidence="1" id="KW-0812">Transmembrane</keyword>
<dbReference type="InterPro" id="IPR010384">
    <property type="entry name" value="MtfA_fam"/>
</dbReference>
<dbReference type="GO" id="GO:0008237">
    <property type="term" value="F:metallopeptidase activity"/>
    <property type="evidence" value="ECO:0007669"/>
    <property type="project" value="InterPro"/>
</dbReference>
<evidence type="ECO:0000313" key="3">
    <source>
        <dbReference type="Proteomes" id="UP000186758"/>
    </source>
</evidence>
<dbReference type="Gene3D" id="3.40.390.10">
    <property type="entry name" value="Collagenase (Catalytic Domain)"/>
    <property type="match status" value="1"/>
</dbReference>
<dbReference type="AlphaFoldDB" id="A0A1Q9YIU4"/>
<sequence length="351" mass="39924">MSHMKRHAVFHITFGTILGTALVFSLIYWGLPWILEYFGYPGDLLLDRNMRLYFGGLWAVVHFLRSGLRHSKLGFFLRFIRACLLIAALCLTGYYVYEYMLPDHSIEQFRQIFDQAKEAVQKQQVNLDGYTYTDQREGLPEVGIQAAVSQEEAARILEENVYCLPDWLLQQTNVIRILDDAAFTRAMAEHNIQAGGLVAGFSTYSYTDNGTGLLESNHDEEVFLRLESLEPSTTAHELTHCFDFEHDITQKNADSEYTDTVRRIYESQPALISAYGATDISEFFAEAGSLYIMDPALLQQKSPELYGVLNALYGPAGEGVPSSQEGFDLQQWLRDLQLPDIQWPDLSSLHF</sequence>
<name>A0A1Q9YIU4_9FIRM</name>
<reference evidence="2 3" key="1">
    <citation type="submission" date="2016-11" db="EMBL/GenBank/DDBJ databases">
        <title>Description of two novel members of the family Erysipelotrichaceae: Ileibacterium lipovorans gen. nov., sp. nov. and Dubosiella newyorkensis, gen. nov., sp. nov.</title>
        <authorList>
            <person name="Cox L.M."/>
            <person name="Sohn J."/>
            <person name="Tyrrell K.L."/>
            <person name="Citron D.M."/>
            <person name="Lawson P.A."/>
            <person name="Patel N.B."/>
            <person name="Iizumi T."/>
            <person name="Perez-Perez G.I."/>
            <person name="Goldstein E.J."/>
            <person name="Blaser M.J."/>
        </authorList>
    </citation>
    <scope>NUCLEOTIDE SEQUENCE [LARGE SCALE GENOMIC DNA]</scope>
    <source>
        <strain evidence="2 3">NYU-BL-K8</strain>
    </source>
</reference>
<feature type="transmembrane region" description="Helical" evidence="1">
    <location>
        <begin position="12"/>
        <end position="31"/>
    </location>
</feature>
<gene>
    <name evidence="2" type="ORF">BO223_09235</name>
</gene>
<dbReference type="EMBL" id="MPJZ01000075">
    <property type="protein sequence ID" value="OLU44206.1"/>
    <property type="molecule type" value="Genomic_DNA"/>
</dbReference>
<feature type="transmembrane region" description="Helical" evidence="1">
    <location>
        <begin position="75"/>
        <end position="97"/>
    </location>
</feature>
<keyword evidence="1" id="KW-0472">Membrane</keyword>